<evidence type="ECO:0000313" key="3">
    <source>
        <dbReference type="Proteomes" id="UP000006633"/>
    </source>
</evidence>
<keyword evidence="3" id="KW-1185">Reference proteome</keyword>
<dbReference type="EMBL" id="CP002026">
    <property type="protein sequence ID" value="ADH91656.1"/>
    <property type="molecule type" value="Genomic_DNA"/>
</dbReference>
<dbReference type="Proteomes" id="UP000006633">
    <property type="component" value="Chromosome"/>
</dbReference>
<proteinExistence type="predicted"/>
<protein>
    <recommendedName>
        <fullName evidence="4">DUF4148 domain-containing protein</fullName>
    </recommendedName>
</protein>
<gene>
    <name evidence="2" type="ordered locus">Snov_4398</name>
</gene>
<feature type="signal peptide" evidence="1">
    <location>
        <begin position="1"/>
        <end position="24"/>
    </location>
</feature>
<organism evidence="2 3">
    <name type="scientific">Ancylobacter novellus (strain ATCC 8093 / DSM 506 / JCM 20403 / CCM 1077 / IAM 12100 / NBRC 12443 / NCIMB 10456)</name>
    <name type="common">Starkeya novella</name>
    <dbReference type="NCBI Taxonomy" id="639283"/>
    <lineage>
        <taxon>Bacteria</taxon>
        <taxon>Pseudomonadati</taxon>
        <taxon>Pseudomonadota</taxon>
        <taxon>Alphaproteobacteria</taxon>
        <taxon>Hyphomicrobiales</taxon>
        <taxon>Xanthobacteraceae</taxon>
        <taxon>Ancylobacter</taxon>
    </lineage>
</organism>
<dbReference type="KEGG" id="sno:Snov_4398"/>
<name>D7A3M9_ANCN5</name>
<evidence type="ECO:0000313" key="2">
    <source>
        <dbReference type="EMBL" id="ADH91656.1"/>
    </source>
</evidence>
<reference evidence="2 3" key="1">
    <citation type="journal article" date="2012" name="Stand. Genomic Sci.">
        <title>Complete genome sequence of the facultatively chemolithoautotrophic and methylotrophic alpha Proteobacterium Starkeya novella type strain (ATCC 8093(T)).</title>
        <authorList>
            <person name="Kappler U."/>
            <person name="Davenport K."/>
            <person name="Beatson S."/>
            <person name="Lucas S."/>
            <person name="Lapidus A."/>
            <person name="Copeland A."/>
            <person name="Berry K.W."/>
            <person name="Glavina Del Rio T."/>
            <person name="Hammon N."/>
            <person name="Dalin E."/>
            <person name="Tice H."/>
            <person name="Pitluck S."/>
            <person name="Richardson P."/>
            <person name="Bruce D."/>
            <person name="Goodwin L.A."/>
            <person name="Han C."/>
            <person name="Tapia R."/>
            <person name="Detter J.C."/>
            <person name="Chang Y.J."/>
            <person name="Jeffries C.D."/>
            <person name="Land M."/>
            <person name="Hauser L."/>
            <person name="Kyrpides N.C."/>
            <person name="Goker M."/>
            <person name="Ivanova N."/>
            <person name="Klenk H.P."/>
            <person name="Woyke T."/>
        </authorList>
    </citation>
    <scope>NUCLEOTIDE SEQUENCE [LARGE SCALE GENOMIC DNA]</scope>
    <source>
        <strain evidence="3">ATCC 8093 / DSM 506 / JCM 20403 / CCM 1077 / IAM 12100 / NBRC 12443 / NCIMB 10456</strain>
    </source>
</reference>
<evidence type="ECO:0000256" key="1">
    <source>
        <dbReference type="SAM" id="SignalP"/>
    </source>
</evidence>
<evidence type="ECO:0008006" key="4">
    <source>
        <dbReference type="Google" id="ProtNLM"/>
    </source>
</evidence>
<feature type="chain" id="PRO_5003092150" description="DUF4148 domain-containing protein" evidence="1">
    <location>
        <begin position="25"/>
        <end position="83"/>
    </location>
</feature>
<accession>D7A3M9</accession>
<dbReference type="AlphaFoldDB" id="D7A3M9"/>
<keyword evidence="1" id="KW-0732">Signal</keyword>
<dbReference type="RefSeq" id="WP_013169154.1">
    <property type="nucleotide sequence ID" value="NC_014217.1"/>
</dbReference>
<sequence>MTKFATAAILSAIVSLAAFSGAHAAEVRDPAEVAGYKAAIASASAFRAPALVEGRNAAVSVQNGIAANAERAIENAERQDRHR</sequence>
<dbReference type="HOGENOM" id="CLU_2540946_0_0_5"/>